<keyword evidence="1" id="KW-0812">Transmembrane</keyword>
<dbReference type="InterPro" id="IPR002656">
    <property type="entry name" value="Acyl_transf_3_dom"/>
</dbReference>
<feature type="transmembrane region" description="Helical" evidence="1">
    <location>
        <begin position="72"/>
        <end position="89"/>
    </location>
</feature>
<reference evidence="3 4" key="1">
    <citation type="submission" date="2016-10" db="EMBL/GenBank/DDBJ databases">
        <authorList>
            <person name="de Groot N.N."/>
        </authorList>
    </citation>
    <scope>NUCLEOTIDE SEQUENCE [LARGE SCALE GENOMIC DNA]</scope>
    <source>
        <strain evidence="3 4">CGMCC 1.12333</strain>
    </source>
</reference>
<feature type="transmembrane region" description="Helical" evidence="1">
    <location>
        <begin position="12"/>
        <end position="28"/>
    </location>
</feature>
<feature type="transmembrane region" description="Helical" evidence="1">
    <location>
        <begin position="34"/>
        <end position="52"/>
    </location>
</feature>
<feature type="transmembrane region" description="Helical" evidence="1">
    <location>
        <begin position="201"/>
        <end position="219"/>
    </location>
</feature>
<name>A0A1I7F2B1_9FLAO</name>
<dbReference type="Proteomes" id="UP000199138">
    <property type="component" value="Unassembled WGS sequence"/>
</dbReference>
<dbReference type="InterPro" id="IPR052734">
    <property type="entry name" value="Nod_factor_acetyltransferase"/>
</dbReference>
<dbReference type="STRING" id="1224947.SAMN05216480_101552"/>
<evidence type="ECO:0000313" key="4">
    <source>
        <dbReference type="Proteomes" id="UP000199138"/>
    </source>
</evidence>
<keyword evidence="4" id="KW-1185">Reference proteome</keyword>
<dbReference type="RefSeq" id="WP_093022701.1">
    <property type="nucleotide sequence ID" value="NZ_FPBK01000001.1"/>
</dbReference>
<dbReference type="GO" id="GO:0016747">
    <property type="term" value="F:acyltransferase activity, transferring groups other than amino-acyl groups"/>
    <property type="evidence" value="ECO:0007669"/>
    <property type="project" value="InterPro"/>
</dbReference>
<gene>
    <name evidence="3" type="ORF">SAMN05216480_101552</name>
</gene>
<feature type="transmembrane region" description="Helical" evidence="1">
    <location>
        <begin position="170"/>
        <end position="189"/>
    </location>
</feature>
<dbReference type="EMBL" id="FPBK01000001">
    <property type="protein sequence ID" value="SFU30234.1"/>
    <property type="molecule type" value="Genomic_DNA"/>
</dbReference>
<feature type="transmembrane region" description="Helical" evidence="1">
    <location>
        <begin position="272"/>
        <end position="291"/>
    </location>
</feature>
<dbReference type="OrthoDB" id="9809782at2"/>
<protein>
    <submittedName>
        <fullName evidence="3">Acyltransferase</fullName>
    </submittedName>
</protein>
<feature type="transmembrane region" description="Helical" evidence="1">
    <location>
        <begin position="303"/>
        <end position="330"/>
    </location>
</feature>
<feature type="transmembrane region" description="Helical" evidence="1">
    <location>
        <begin position="123"/>
        <end position="140"/>
    </location>
</feature>
<organism evidence="3 4">
    <name type="scientific">Pustulibacterium marinum</name>
    <dbReference type="NCBI Taxonomy" id="1224947"/>
    <lineage>
        <taxon>Bacteria</taxon>
        <taxon>Pseudomonadati</taxon>
        <taxon>Bacteroidota</taxon>
        <taxon>Flavobacteriia</taxon>
        <taxon>Flavobacteriales</taxon>
        <taxon>Flavobacteriaceae</taxon>
        <taxon>Pustulibacterium</taxon>
    </lineage>
</organism>
<evidence type="ECO:0000259" key="2">
    <source>
        <dbReference type="Pfam" id="PF01757"/>
    </source>
</evidence>
<proteinExistence type="predicted"/>
<feature type="transmembrane region" description="Helical" evidence="1">
    <location>
        <begin position="147"/>
        <end position="164"/>
    </location>
</feature>
<evidence type="ECO:0000256" key="1">
    <source>
        <dbReference type="SAM" id="Phobius"/>
    </source>
</evidence>
<keyword evidence="3" id="KW-0012">Acyltransferase</keyword>
<keyword evidence="3" id="KW-0808">Transferase</keyword>
<evidence type="ECO:0000313" key="3">
    <source>
        <dbReference type="EMBL" id="SFU30234.1"/>
    </source>
</evidence>
<keyword evidence="1" id="KW-1133">Transmembrane helix</keyword>
<sequence>MSATNRIHHIDVLKGIAIFLVVLGHTIRNVDVSVFIYSFHMPLFFIISGLFFNEKKFQSFGEVVVKKAKTLLLPYVTFYILGYLYWFFIEKNVRPGLDLPFYNPLVAFVYGCDIGEFKSVNGILWFLPALFAAESIFYLILKLQKKLLIVGGFVFSLVVAVTLSYAQTEHLPFCLGASFVAVFFIGVGYYSKGVLTLDLAVKKRIIYFIISMILFVVTYKVAQHNPGINVKYAELQNPLLFVVTAFTGSLATLLLAFAVLKMSLLEYFGRNTLYFIGFSEPIKRVVIYLSAKISPLSVEELRLSIPFSLGMVVICFILMVPVIFIFNKYLFFTVGKRQKKVAV</sequence>
<dbReference type="PANTHER" id="PTHR37312:SF1">
    <property type="entry name" value="MEMBRANE-BOUND ACYLTRANSFERASE YKRP-RELATED"/>
    <property type="match status" value="1"/>
</dbReference>
<dbReference type="AlphaFoldDB" id="A0A1I7F2B1"/>
<keyword evidence="1" id="KW-0472">Membrane</keyword>
<feature type="transmembrane region" description="Helical" evidence="1">
    <location>
        <begin position="239"/>
        <end position="260"/>
    </location>
</feature>
<feature type="domain" description="Acyltransferase 3" evidence="2">
    <location>
        <begin position="9"/>
        <end position="319"/>
    </location>
</feature>
<accession>A0A1I7F2B1</accession>
<dbReference type="PANTHER" id="PTHR37312">
    <property type="entry name" value="MEMBRANE-BOUND ACYLTRANSFERASE YKRP-RELATED"/>
    <property type="match status" value="1"/>
</dbReference>
<dbReference type="Pfam" id="PF01757">
    <property type="entry name" value="Acyl_transf_3"/>
    <property type="match status" value="1"/>
</dbReference>